<dbReference type="PANTHER" id="PTHR46148">
    <property type="entry name" value="CHROMO DOMAIN-CONTAINING PROTEIN"/>
    <property type="match status" value="1"/>
</dbReference>
<dbReference type="GO" id="GO:0015074">
    <property type="term" value="P:DNA integration"/>
    <property type="evidence" value="ECO:0007669"/>
    <property type="project" value="InterPro"/>
</dbReference>
<organism evidence="3">
    <name type="scientific">Tanacetum cinerariifolium</name>
    <name type="common">Dalmatian daisy</name>
    <name type="synonym">Chrysanthemum cinerariifolium</name>
    <dbReference type="NCBI Taxonomy" id="118510"/>
    <lineage>
        <taxon>Eukaryota</taxon>
        <taxon>Viridiplantae</taxon>
        <taxon>Streptophyta</taxon>
        <taxon>Embryophyta</taxon>
        <taxon>Tracheophyta</taxon>
        <taxon>Spermatophyta</taxon>
        <taxon>Magnoliopsida</taxon>
        <taxon>eudicotyledons</taxon>
        <taxon>Gunneridae</taxon>
        <taxon>Pentapetalae</taxon>
        <taxon>asterids</taxon>
        <taxon>campanulids</taxon>
        <taxon>Asterales</taxon>
        <taxon>Asteraceae</taxon>
        <taxon>Asteroideae</taxon>
        <taxon>Anthemideae</taxon>
        <taxon>Anthemidinae</taxon>
        <taxon>Tanacetum</taxon>
    </lineage>
</organism>
<evidence type="ECO:0000256" key="1">
    <source>
        <dbReference type="SAM" id="MobiDB-lite"/>
    </source>
</evidence>
<dbReference type="PANTHER" id="PTHR46148:SF59">
    <property type="entry name" value="NUCLEOTIDYLTRANSFERASE, RIBONUCLEASE H"/>
    <property type="match status" value="1"/>
</dbReference>
<name>A0A6L2LZC0_TANCI</name>
<dbReference type="Gene3D" id="1.10.340.70">
    <property type="match status" value="1"/>
</dbReference>
<dbReference type="InterPro" id="IPR012337">
    <property type="entry name" value="RNaseH-like_sf"/>
</dbReference>
<dbReference type="PROSITE" id="PS50994">
    <property type="entry name" value="INTEGRASE"/>
    <property type="match status" value="1"/>
</dbReference>
<proteinExistence type="predicted"/>
<dbReference type="SUPFAM" id="SSF53098">
    <property type="entry name" value="Ribonuclease H-like"/>
    <property type="match status" value="1"/>
</dbReference>
<feature type="domain" description="Integrase catalytic" evidence="2">
    <location>
        <begin position="450"/>
        <end position="581"/>
    </location>
</feature>
<dbReference type="Pfam" id="PF24626">
    <property type="entry name" value="SH3_Tf2-1"/>
    <property type="match status" value="1"/>
</dbReference>
<dbReference type="InterPro" id="IPR056924">
    <property type="entry name" value="SH3_Tf2-1"/>
</dbReference>
<feature type="compositionally biased region" description="Gly residues" evidence="1">
    <location>
        <begin position="36"/>
        <end position="52"/>
    </location>
</feature>
<dbReference type="Gene3D" id="3.30.420.10">
    <property type="entry name" value="Ribonuclease H-like superfamily/Ribonuclease H"/>
    <property type="match status" value="1"/>
</dbReference>
<feature type="compositionally biased region" description="Basic and acidic residues" evidence="1">
    <location>
        <begin position="207"/>
        <end position="225"/>
    </location>
</feature>
<evidence type="ECO:0000313" key="3">
    <source>
        <dbReference type="EMBL" id="GEU67038.1"/>
    </source>
</evidence>
<sequence length="731" mass="82998">MTIRSAGHATAAPQGERTGGRTGRGGGRTRGRSGDRGNGGIDGQGGQVGGQGNEVNDDVGRVPDFSIIIAQDCTYKDFLACNPKEYDGKGGAIVYTRWIEKMESFHDMSGCEENQKVKYTAGSFVDKALTWWNSLIRTRSREAAVRMSWEDFKTLTRKEFCLVNDMQKLETELVPHSVTLENKRIVRAVQKAETLIDEAIRNGSLKKNPEKRGNDGEPNRDENKRTRTGNAFATTTNLARREYNGTIPKFKPTAAPEACYEREGTDHFKAACPRVNQAQRPGRNRPNQVVANNGGQGRGNNGNQARVRVFMLGAEEARQDPNIVTGIEPSELGFSYEIEIASRQLVEIDKVIRGCKLEIEDHMFDINLVSFGSGGFDVIIVIDLLSNHKAEMICHEKEEASDESAGLQRGLDELIEPQSDGALYYLDQIWVPLKGDVRTLIIDEAHKSKYSVYPGANKMYNDCRDRYWWSGMKKDIDVYVSRCLTCLKLPRTTSGHDTIWVIVDRLTKSSHFLPIREDYKMDMLSRLYLNEIVARHSVPISIISDRDSHFTSRFWQATQEALGTRLDMSMGYHPQIDGQMEFSYNNSYHSSMRCAPFEALHGMVRFGKKGKLAPRFVGPFDITERIGPVAYRLRIHEELNGVYDTFYVSNLKKCLPNPTLQIPLDKIQVDAKLNFVEQHVKILKREFKKLKRSRIAIVKVRWNSKRRPEFTWEREDQIKLKYPHLFSSSSS</sequence>
<dbReference type="InterPro" id="IPR036397">
    <property type="entry name" value="RNaseH_sf"/>
</dbReference>
<evidence type="ECO:0000259" key="2">
    <source>
        <dbReference type="PROSITE" id="PS50994"/>
    </source>
</evidence>
<dbReference type="EMBL" id="BKCJ010005491">
    <property type="protein sequence ID" value="GEU67038.1"/>
    <property type="molecule type" value="Genomic_DNA"/>
</dbReference>
<dbReference type="InterPro" id="IPR001584">
    <property type="entry name" value="Integrase_cat-core"/>
</dbReference>
<comment type="caution">
    <text evidence="3">The sequence shown here is derived from an EMBL/GenBank/DDBJ whole genome shotgun (WGS) entry which is preliminary data.</text>
</comment>
<protein>
    <submittedName>
        <fullName evidence="3">Retrotransposon protein, putative, Ty3-gypsy subclass</fullName>
    </submittedName>
</protein>
<feature type="region of interest" description="Disordered" evidence="1">
    <location>
        <begin position="200"/>
        <end position="228"/>
    </location>
</feature>
<feature type="region of interest" description="Disordered" evidence="1">
    <location>
        <begin position="1"/>
        <end position="56"/>
    </location>
</feature>
<dbReference type="Pfam" id="PF17921">
    <property type="entry name" value="Integrase_H2C2"/>
    <property type="match status" value="1"/>
</dbReference>
<accession>A0A6L2LZC0</accession>
<dbReference type="Pfam" id="PF08284">
    <property type="entry name" value="RVP_2"/>
    <property type="match status" value="1"/>
</dbReference>
<dbReference type="InterPro" id="IPR041588">
    <property type="entry name" value="Integrase_H2C2"/>
</dbReference>
<dbReference type="AlphaFoldDB" id="A0A6L2LZC0"/>
<feature type="region of interest" description="Disordered" evidence="1">
    <location>
        <begin position="277"/>
        <end position="303"/>
    </location>
</feature>
<gene>
    <name evidence="3" type="ORF">Tci_039016</name>
</gene>
<reference evidence="3" key="1">
    <citation type="journal article" date="2019" name="Sci. Rep.">
        <title>Draft genome of Tanacetum cinerariifolium, the natural source of mosquito coil.</title>
        <authorList>
            <person name="Yamashiro T."/>
            <person name="Shiraishi A."/>
            <person name="Satake H."/>
            <person name="Nakayama K."/>
        </authorList>
    </citation>
    <scope>NUCLEOTIDE SEQUENCE</scope>
</reference>
<dbReference type="GO" id="GO:0003676">
    <property type="term" value="F:nucleic acid binding"/>
    <property type="evidence" value="ECO:0007669"/>
    <property type="project" value="InterPro"/>
</dbReference>